<accession>A0A9N7RCH0</accession>
<dbReference type="InterPro" id="IPR005069">
    <property type="entry name" value="Nucl-diP-sugar_transferase"/>
</dbReference>
<evidence type="ECO:0000259" key="1">
    <source>
        <dbReference type="Pfam" id="PF03407"/>
    </source>
</evidence>
<dbReference type="OrthoDB" id="540503at2759"/>
<sequence length="131" mass="15394">MWLRDPFTKFNPDADFQIACDIYKGNSTDLCNYPNKGFTYVRSNDRTIQFYEYWYAGKDYFPGKHDQDVFGVIKFYPYVIRVGLRIKFLGTEFSGGFCEPSEDLDRVVTMHANCCIGLMQEQTPRHENGRR</sequence>
<keyword evidence="3" id="KW-1185">Reference proteome</keyword>
<keyword evidence="2" id="KW-0808">Transferase</keyword>
<gene>
    <name evidence="2" type="ORF">SHERM_19373</name>
</gene>
<dbReference type="AlphaFoldDB" id="A0A9N7RCH0"/>
<evidence type="ECO:0000313" key="3">
    <source>
        <dbReference type="Proteomes" id="UP001153555"/>
    </source>
</evidence>
<name>A0A9N7RCH0_STRHE</name>
<organism evidence="2 3">
    <name type="scientific">Striga hermonthica</name>
    <name type="common">Purple witchweed</name>
    <name type="synonym">Buchnera hermonthica</name>
    <dbReference type="NCBI Taxonomy" id="68872"/>
    <lineage>
        <taxon>Eukaryota</taxon>
        <taxon>Viridiplantae</taxon>
        <taxon>Streptophyta</taxon>
        <taxon>Embryophyta</taxon>
        <taxon>Tracheophyta</taxon>
        <taxon>Spermatophyta</taxon>
        <taxon>Magnoliopsida</taxon>
        <taxon>eudicotyledons</taxon>
        <taxon>Gunneridae</taxon>
        <taxon>Pentapetalae</taxon>
        <taxon>asterids</taxon>
        <taxon>lamiids</taxon>
        <taxon>Lamiales</taxon>
        <taxon>Orobanchaceae</taxon>
        <taxon>Buchnereae</taxon>
        <taxon>Striga</taxon>
    </lineage>
</organism>
<comment type="caution">
    <text evidence="2">The sequence shown here is derived from an EMBL/GenBank/DDBJ whole genome shotgun (WGS) entry which is preliminary data.</text>
</comment>
<evidence type="ECO:0000313" key="2">
    <source>
        <dbReference type="EMBL" id="CAA0821371.1"/>
    </source>
</evidence>
<dbReference type="GO" id="GO:0016740">
    <property type="term" value="F:transferase activity"/>
    <property type="evidence" value="ECO:0007669"/>
    <property type="project" value="UniProtKB-KW"/>
</dbReference>
<dbReference type="PANTHER" id="PTHR46038:SF58">
    <property type="entry name" value="GLYCOSYLTRANSFERASE"/>
    <property type="match status" value="1"/>
</dbReference>
<dbReference type="Proteomes" id="UP001153555">
    <property type="component" value="Unassembled WGS sequence"/>
</dbReference>
<dbReference type="EMBL" id="CACSLK010020742">
    <property type="protein sequence ID" value="CAA0821371.1"/>
    <property type="molecule type" value="Genomic_DNA"/>
</dbReference>
<dbReference type="Pfam" id="PF03407">
    <property type="entry name" value="Nucleotid_trans"/>
    <property type="match status" value="1"/>
</dbReference>
<dbReference type="PANTHER" id="PTHR46038">
    <property type="entry name" value="EXPRESSED PROTEIN-RELATED"/>
    <property type="match status" value="1"/>
</dbReference>
<proteinExistence type="predicted"/>
<dbReference type="InterPro" id="IPR044821">
    <property type="entry name" value="At1g28695/At4g15970-like"/>
</dbReference>
<reference evidence="2" key="1">
    <citation type="submission" date="2019-12" db="EMBL/GenBank/DDBJ databases">
        <authorList>
            <person name="Scholes J."/>
        </authorList>
    </citation>
    <scope>NUCLEOTIDE SEQUENCE</scope>
</reference>
<feature type="domain" description="Nucleotide-diphospho-sugar transferase" evidence="1">
    <location>
        <begin position="1"/>
        <end position="118"/>
    </location>
</feature>
<protein>
    <submittedName>
        <fullName evidence="2">Nucleotide-diphospho-sugar transferase family protein</fullName>
    </submittedName>
</protein>